<keyword evidence="1" id="KW-1133">Transmembrane helix</keyword>
<keyword evidence="1" id="KW-0472">Membrane</keyword>
<evidence type="ECO:0000256" key="1">
    <source>
        <dbReference type="SAM" id="Phobius"/>
    </source>
</evidence>
<keyword evidence="1" id="KW-0812">Transmembrane</keyword>
<accession>A0A0J6XQ20</accession>
<evidence type="ECO:0008006" key="4">
    <source>
        <dbReference type="Google" id="ProtNLM"/>
    </source>
</evidence>
<organism evidence="2 3">
    <name type="scientific">Streptomyces roseus</name>
    <dbReference type="NCBI Taxonomy" id="66430"/>
    <lineage>
        <taxon>Bacteria</taxon>
        <taxon>Bacillati</taxon>
        <taxon>Actinomycetota</taxon>
        <taxon>Actinomycetes</taxon>
        <taxon>Kitasatosporales</taxon>
        <taxon>Streptomycetaceae</taxon>
        <taxon>Streptomyces</taxon>
    </lineage>
</organism>
<dbReference type="PATRIC" id="fig|66430.4.peg.6428"/>
<dbReference type="OrthoDB" id="7502542at2"/>
<proteinExistence type="predicted"/>
<evidence type="ECO:0000313" key="3">
    <source>
        <dbReference type="Proteomes" id="UP000035932"/>
    </source>
</evidence>
<reference evidence="2 3" key="1">
    <citation type="submission" date="2015-06" db="EMBL/GenBank/DDBJ databases">
        <title>Recapitulation of the evolution of biosynthetic gene clusters reveals hidden chemical diversity on bacterial genomes.</title>
        <authorList>
            <person name="Cruz-Morales P."/>
            <person name="Martinez-Guerrero C."/>
            <person name="Morales-Escalante M.A."/>
            <person name="Yanez-Guerra L.A."/>
            <person name="Kopp J.F."/>
            <person name="Feldmann J."/>
            <person name="Ramos-Aboites H.E."/>
            <person name="Barona-Gomez F."/>
        </authorList>
    </citation>
    <scope>NUCLEOTIDE SEQUENCE [LARGE SCALE GENOMIC DNA]</scope>
    <source>
        <strain evidence="2 3">ATCC 31245</strain>
    </source>
</reference>
<gene>
    <name evidence="2" type="ORF">ACS04_18530</name>
</gene>
<dbReference type="EMBL" id="LFML01000069">
    <property type="protein sequence ID" value="KMO96377.1"/>
    <property type="molecule type" value="Genomic_DNA"/>
</dbReference>
<dbReference type="AlphaFoldDB" id="A0A0J6XQ20"/>
<dbReference type="RefSeq" id="WP_048477762.1">
    <property type="nucleotide sequence ID" value="NZ_JBIRUD010000001.1"/>
</dbReference>
<feature type="transmembrane region" description="Helical" evidence="1">
    <location>
        <begin position="6"/>
        <end position="26"/>
    </location>
</feature>
<dbReference type="Proteomes" id="UP000035932">
    <property type="component" value="Unassembled WGS sequence"/>
</dbReference>
<name>A0A0J6XQ20_9ACTN</name>
<comment type="caution">
    <text evidence="2">The sequence shown here is derived from an EMBL/GenBank/DDBJ whole genome shotgun (WGS) entry which is preliminary data.</text>
</comment>
<dbReference type="STRING" id="66430.ACS04_18530"/>
<keyword evidence="3" id="KW-1185">Reference proteome</keyword>
<protein>
    <recommendedName>
        <fullName evidence="4">Secreted protein</fullName>
    </recommendedName>
</protein>
<evidence type="ECO:0000313" key="2">
    <source>
        <dbReference type="EMBL" id="KMO96377.1"/>
    </source>
</evidence>
<sequence>MSTGTLIAVIVIVAIVIIALAVVLGMRSRRRRLQDRFGPEYERTVEQEGGRRAAERELRAREERHAELDIKALPEDRRRAYAQDWSVVQEHFVDRPEGSVTEADDLVTRLMNERGYPTTEYEENVRDLSVSHAGTLQHYRAAHSVKVRSAGGQATTEELRGAMVHYRALFDELLSDRGGR</sequence>